<dbReference type="PANTHER" id="PTHR31379:SF1">
    <property type="entry name" value="F-BOX C PROTEIN-RELATED"/>
    <property type="match status" value="1"/>
</dbReference>
<dbReference type="PANTHER" id="PTHR31379">
    <property type="entry name" value="F-BOX C PROTEIN-RELATED-RELATED"/>
    <property type="match status" value="1"/>
</dbReference>
<evidence type="ECO:0000313" key="1">
    <source>
        <dbReference type="EMBL" id="EGT49637.1"/>
    </source>
</evidence>
<sequence length="305" mass="35553">MISRIPSIRITDRLIPLKINHLGFDSYGYTINRTSYSLGIIREIPGRNVPHEIRVANLNGGAKFDVNDFGEKAEFSKVRITPQDNEIEERRKTADLKKRKNYEMIEDSRPIYQLSFQLKISPPDRDAMIYNFPYAVPIDEAMKRINMLFFGHRNFLEIRNHEFLWWSRDDSTETKKLRFKDLVLSCKKLVVENAGFYILDWFLAPEVYIKKVLNEFPGRIYAYHVNEWRQKKPVGSCLRLGINNENNAVEALNTVAANMNGIRKRPRMVIVPINNTSQITVSYNATPQADAHHSSWILKFEFIAV</sequence>
<protein>
    <submittedName>
        <fullName evidence="1">Uncharacterized protein</fullName>
    </submittedName>
</protein>
<evidence type="ECO:0000313" key="2">
    <source>
        <dbReference type="Proteomes" id="UP000008068"/>
    </source>
</evidence>
<dbReference type="HOGENOM" id="CLU_912856_0_0_1"/>
<gene>
    <name evidence="1" type="ORF">CAEBREN_18136</name>
</gene>
<organism evidence="2">
    <name type="scientific">Caenorhabditis brenneri</name>
    <name type="common">Nematode worm</name>
    <dbReference type="NCBI Taxonomy" id="135651"/>
    <lineage>
        <taxon>Eukaryota</taxon>
        <taxon>Metazoa</taxon>
        <taxon>Ecdysozoa</taxon>
        <taxon>Nematoda</taxon>
        <taxon>Chromadorea</taxon>
        <taxon>Rhabditida</taxon>
        <taxon>Rhabditina</taxon>
        <taxon>Rhabditomorpha</taxon>
        <taxon>Rhabditoidea</taxon>
        <taxon>Rhabditidae</taxon>
        <taxon>Peloderinae</taxon>
        <taxon>Caenorhabditis</taxon>
    </lineage>
</organism>
<dbReference type="Proteomes" id="UP000008068">
    <property type="component" value="Unassembled WGS sequence"/>
</dbReference>
<dbReference type="AlphaFoldDB" id="G0MDG0"/>
<dbReference type="EMBL" id="GL379790">
    <property type="protein sequence ID" value="EGT49637.1"/>
    <property type="molecule type" value="Genomic_DNA"/>
</dbReference>
<dbReference type="InParanoid" id="G0MDG0"/>
<keyword evidence="2" id="KW-1185">Reference proteome</keyword>
<dbReference type="InterPro" id="IPR021942">
    <property type="entry name" value="DUF3557"/>
</dbReference>
<accession>G0MDG0</accession>
<reference evidence="2" key="1">
    <citation type="submission" date="2011-07" db="EMBL/GenBank/DDBJ databases">
        <authorList>
            <consortium name="Caenorhabditis brenneri Sequencing and Analysis Consortium"/>
            <person name="Wilson R.K."/>
        </authorList>
    </citation>
    <scope>NUCLEOTIDE SEQUENCE [LARGE SCALE GENOMIC DNA]</scope>
    <source>
        <strain evidence="2">PB2801</strain>
    </source>
</reference>
<proteinExistence type="predicted"/>
<name>G0MDG0_CAEBE</name>